<dbReference type="PANTHER" id="PTHR12835:SF5">
    <property type="entry name" value="BIOTIN--PROTEIN LIGASE"/>
    <property type="match status" value="1"/>
</dbReference>
<evidence type="ECO:0000256" key="3">
    <source>
        <dbReference type="ARBA" id="ARBA00022840"/>
    </source>
</evidence>
<keyword evidence="3" id="KW-0067">ATP-binding</keyword>
<evidence type="ECO:0000256" key="2">
    <source>
        <dbReference type="ARBA" id="ARBA00022741"/>
    </source>
</evidence>
<dbReference type="InterPro" id="IPR045864">
    <property type="entry name" value="aa-tRNA-synth_II/BPL/LPL"/>
</dbReference>
<dbReference type="Pfam" id="PF08279">
    <property type="entry name" value="HTH_11"/>
    <property type="match status" value="1"/>
</dbReference>
<comment type="caution">
    <text evidence="6">The sequence shown here is derived from an EMBL/GenBank/DDBJ whole genome shotgun (WGS) entry which is preliminary data.</text>
</comment>
<dbReference type="Gene3D" id="2.30.30.100">
    <property type="match status" value="1"/>
</dbReference>
<reference evidence="6" key="1">
    <citation type="submission" date="2022-09" db="EMBL/GenBank/DDBJ databases">
        <title>Enrichment on poylsaccharides allowed isolation of novel metabolic and taxonomic groups of Haloarchaea.</title>
        <authorList>
            <person name="Sorokin D.Y."/>
            <person name="Elcheninov A.G."/>
            <person name="Khizhniak T.V."/>
            <person name="Kolganova T.V."/>
            <person name="Kublanov I.V."/>
        </authorList>
    </citation>
    <scope>NUCLEOTIDE SEQUENCE</scope>
    <source>
        <strain evidence="6">AArc-xg1-1</strain>
    </source>
</reference>
<dbReference type="InterPro" id="IPR008988">
    <property type="entry name" value="Transcriptional_repressor_C"/>
</dbReference>
<dbReference type="Pfam" id="PF03099">
    <property type="entry name" value="BPL_LplA_LipB"/>
    <property type="match status" value="1"/>
</dbReference>
<dbReference type="NCBIfam" id="TIGR00121">
    <property type="entry name" value="birA_ligase"/>
    <property type="match status" value="1"/>
</dbReference>
<dbReference type="EMBL" id="JAOPKA010000001">
    <property type="protein sequence ID" value="MCU4739998.1"/>
    <property type="molecule type" value="Genomic_DNA"/>
</dbReference>
<dbReference type="GO" id="GO:0005737">
    <property type="term" value="C:cytoplasm"/>
    <property type="evidence" value="ECO:0007669"/>
    <property type="project" value="TreeGrafter"/>
</dbReference>
<dbReference type="InterPro" id="IPR036390">
    <property type="entry name" value="WH_DNA-bd_sf"/>
</dbReference>
<dbReference type="RefSeq" id="WP_338001854.1">
    <property type="nucleotide sequence ID" value="NZ_JAOPKA010000001.1"/>
</dbReference>
<evidence type="ECO:0000313" key="7">
    <source>
        <dbReference type="Proteomes" id="UP001321018"/>
    </source>
</evidence>
<dbReference type="AlphaFoldDB" id="A0AAP2YW07"/>
<dbReference type="InterPro" id="IPR011991">
    <property type="entry name" value="ArsR-like_HTH"/>
</dbReference>
<keyword evidence="2" id="KW-0547">Nucleotide-binding</keyword>
<proteinExistence type="inferred from homology"/>
<evidence type="ECO:0000313" key="6">
    <source>
        <dbReference type="EMBL" id="MCU4739998.1"/>
    </source>
</evidence>
<evidence type="ECO:0000256" key="4">
    <source>
        <dbReference type="SAM" id="MobiDB-lite"/>
    </source>
</evidence>
<dbReference type="GO" id="GO:0004077">
    <property type="term" value="F:biotin--[biotin carboxyl-carrier protein] ligase activity"/>
    <property type="evidence" value="ECO:0007669"/>
    <property type="project" value="UniProtKB-EC"/>
</dbReference>
<dbReference type="Gene3D" id="3.30.930.10">
    <property type="entry name" value="Bira Bifunctional Protein, Domain 2"/>
    <property type="match status" value="1"/>
</dbReference>
<dbReference type="Proteomes" id="UP001321018">
    <property type="component" value="Unassembled WGS sequence"/>
</dbReference>
<dbReference type="SUPFAM" id="SSF55681">
    <property type="entry name" value="Class II aaRS and biotin synthetases"/>
    <property type="match status" value="1"/>
</dbReference>
<name>A0AAP2YW07_9EURY</name>
<dbReference type="SUPFAM" id="SSF50037">
    <property type="entry name" value="C-terminal domain of transcriptional repressors"/>
    <property type="match status" value="1"/>
</dbReference>
<organism evidence="6 7">
    <name type="scientific">Natronoglomus mannanivorans</name>
    <dbReference type="NCBI Taxonomy" id="2979990"/>
    <lineage>
        <taxon>Archaea</taxon>
        <taxon>Methanobacteriati</taxon>
        <taxon>Methanobacteriota</taxon>
        <taxon>Stenosarchaea group</taxon>
        <taxon>Halobacteria</taxon>
        <taxon>Halobacteriales</taxon>
        <taxon>Natrialbaceae</taxon>
        <taxon>Natronoglomus</taxon>
    </lineage>
</organism>
<dbReference type="EC" id="6.3.4.15" evidence="6"/>
<dbReference type="InterPro" id="IPR003142">
    <property type="entry name" value="BPL_C"/>
</dbReference>
<dbReference type="Gene3D" id="1.10.10.10">
    <property type="entry name" value="Winged helix-like DNA-binding domain superfamily/Winged helix DNA-binding domain"/>
    <property type="match status" value="1"/>
</dbReference>
<evidence type="ECO:0000259" key="5">
    <source>
        <dbReference type="PROSITE" id="PS51733"/>
    </source>
</evidence>
<dbReference type="InterPro" id="IPR030855">
    <property type="entry name" value="Bifunct_BirA"/>
</dbReference>
<feature type="region of interest" description="Disordered" evidence="4">
    <location>
        <begin position="241"/>
        <end position="262"/>
    </location>
</feature>
<dbReference type="SUPFAM" id="SSF46785">
    <property type="entry name" value="Winged helix' DNA-binding domain"/>
    <property type="match status" value="1"/>
</dbReference>
<keyword evidence="1 6" id="KW-0436">Ligase</keyword>
<evidence type="ECO:0000256" key="1">
    <source>
        <dbReference type="ARBA" id="ARBA00022598"/>
    </source>
</evidence>
<gene>
    <name evidence="6" type="ORF">OB960_01100</name>
</gene>
<dbReference type="GO" id="GO:0006355">
    <property type="term" value="P:regulation of DNA-templated transcription"/>
    <property type="evidence" value="ECO:0007669"/>
    <property type="project" value="InterPro"/>
</dbReference>
<dbReference type="InterPro" id="IPR013196">
    <property type="entry name" value="HTH_11"/>
</dbReference>
<sequence length="346" mass="36807">MNDTRRSILESLADGPVSGPTLADTLDVSRAAVWKHVEGLREDGFEIESGPDGYALTGIPAYNGPAIEYGLEAPFSIEYHESIASTNARARALASDGRADVVVLADEQTGGKGRLDREWSSPSGGIWMSVCCRPTIPPARAPLYTLAAAVATARTAREAGVDARIKWPNDVVVPGSGADAGLESDDSATDDDSSYRKLSGVLTEMEGETDRVEWLVVGIGVNANFDAGELPAGSTTLREELRAGGGDRGAETDTAGENGEPGDVDRRLFVQRLLEEFHTLRTDLECVLPAWRELTLTIGQRVRVELPDETVVGEAIDIAEYGGLVIEDDGGRVTVSAGDCTHLRPT</sequence>
<accession>A0AAP2YW07</accession>
<dbReference type="CDD" id="cd00090">
    <property type="entry name" value="HTH_ARSR"/>
    <property type="match status" value="1"/>
</dbReference>
<dbReference type="InterPro" id="IPR004408">
    <property type="entry name" value="Biotin_CoA_COase_ligase"/>
</dbReference>
<dbReference type="PROSITE" id="PS51733">
    <property type="entry name" value="BPL_LPL_CATALYTIC"/>
    <property type="match status" value="1"/>
</dbReference>
<feature type="domain" description="BPL/LPL catalytic" evidence="5">
    <location>
        <begin position="62"/>
        <end position="285"/>
    </location>
</feature>
<dbReference type="HAMAP" id="MF_00978">
    <property type="entry name" value="Bifunct_BirA"/>
    <property type="match status" value="1"/>
</dbReference>
<dbReference type="PANTHER" id="PTHR12835">
    <property type="entry name" value="BIOTIN PROTEIN LIGASE"/>
    <property type="match status" value="1"/>
</dbReference>
<dbReference type="CDD" id="cd16442">
    <property type="entry name" value="BPL"/>
    <property type="match status" value="1"/>
</dbReference>
<dbReference type="InterPro" id="IPR004143">
    <property type="entry name" value="BPL_LPL_catalytic"/>
</dbReference>
<dbReference type="Pfam" id="PF02237">
    <property type="entry name" value="BPL_C"/>
    <property type="match status" value="1"/>
</dbReference>
<dbReference type="InterPro" id="IPR036388">
    <property type="entry name" value="WH-like_DNA-bd_sf"/>
</dbReference>
<protein>
    <submittedName>
        <fullName evidence="6">Biotin--[acetyl-CoA-carboxylase] ligase</fullName>
        <ecNumber evidence="6">6.3.4.15</ecNumber>
    </submittedName>
</protein>
<dbReference type="GO" id="GO:0005524">
    <property type="term" value="F:ATP binding"/>
    <property type="evidence" value="ECO:0007669"/>
    <property type="project" value="UniProtKB-KW"/>
</dbReference>